<evidence type="ECO:0000256" key="1">
    <source>
        <dbReference type="ARBA" id="ARBA00004196"/>
    </source>
</evidence>
<dbReference type="InterPro" id="IPR032675">
    <property type="entry name" value="LRR_dom_sf"/>
</dbReference>
<comment type="caution">
    <text evidence="3">The sequence shown here is derived from an EMBL/GenBank/DDBJ whole genome shotgun (WGS) entry which is preliminary data.</text>
</comment>
<reference evidence="3" key="1">
    <citation type="submission" date="2020-05" db="EMBL/GenBank/DDBJ databases">
        <title>Phylogenomic resolution of chytrid fungi.</title>
        <authorList>
            <person name="Stajich J.E."/>
            <person name="Amses K."/>
            <person name="Simmons R."/>
            <person name="Seto K."/>
            <person name="Myers J."/>
            <person name="Bonds A."/>
            <person name="Quandt C.A."/>
            <person name="Barry K."/>
            <person name="Liu P."/>
            <person name="Grigoriev I."/>
            <person name="Longcore J.E."/>
            <person name="James T.Y."/>
        </authorList>
    </citation>
    <scope>NUCLEOTIDE SEQUENCE</scope>
    <source>
        <strain evidence="3">JEL0513</strain>
    </source>
</reference>
<dbReference type="InterPro" id="IPR001611">
    <property type="entry name" value="Leu-rich_rpt"/>
</dbReference>
<feature type="non-terminal residue" evidence="3">
    <location>
        <position position="286"/>
    </location>
</feature>
<dbReference type="PANTHER" id="PTHR48059">
    <property type="entry name" value="POLYGALACTURONASE INHIBITOR 1"/>
    <property type="match status" value="1"/>
</dbReference>
<dbReference type="InterPro" id="IPR001810">
    <property type="entry name" value="F-box_dom"/>
</dbReference>
<dbReference type="SUPFAM" id="SSF52058">
    <property type="entry name" value="L domain-like"/>
    <property type="match status" value="1"/>
</dbReference>
<dbReference type="PROSITE" id="PS50181">
    <property type="entry name" value="FBOX"/>
    <property type="match status" value="1"/>
</dbReference>
<dbReference type="Gene3D" id="3.80.10.10">
    <property type="entry name" value="Ribonuclease Inhibitor"/>
    <property type="match status" value="1"/>
</dbReference>
<dbReference type="EMBL" id="JADGJH010004808">
    <property type="protein sequence ID" value="KAJ3083842.1"/>
    <property type="molecule type" value="Genomic_DNA"/>
</dbReference>
<evidence type="ECO:0000259" key="2">
    <source>
        <dbReference type="PROSITE" id="PS50181"/>
    </source>
</evidence>
<evidence type="ECO:0000313" key="3">
    <source>
        <dbReference type="EMBL" id="KAJ3083842.1"/>
    </source>
</evidence>
<name>A0AAD5SNP2_9FUNG</name>
<dbReference type="PANTHER" id="PTHR48059:SF30">
    <property type="entry name" value="OS06G0587000 PROTEIN"/>
    <property type="match status" value="1"/>
</dbReference>
<accession>A0AAD5SNP2</accession>
<dbReference type="InterPro" id="IPR036047">
    <property type="entry name" value="F-box-like_dom_sf"/>
</dbReference>
<dbReference type="Proteomes" id="UP001211907">
    <property type="component" value="Unassembled WGS sequence"/>
</dbReference>
<comment type="subcellular location">
    <subcellularLocation>
        <location evidence="1">Cell envelope</location>
    </subcellularLocation>
</comment>
<protein>
    <recommendedName>
        <fullName evidence="2">F-box domain-containing protein</fullName>
    </recommendedName>
</protein>
<dbReference type="InterPro" id="IPR051848">
    <property type="entry name" value="PGIP"/>
</dbReference>
<feature type="domain" description="F-box" evidence="2">
    <location>
        <begin position="1"/>
        <end position="47"/>
    </location>
</feature>
<organism evidence="3 4">
    <name type="scientific">Physocladia obscura</name>
    <dbReference type="NCBI Taxonomy" id="109957"/>
    <lineage>
        <taxon>Eukaryota</taxon>
        <taxon>Fungi</taxon>
        <taxon>Fungi incertae sedis</taxon>
        <taxon>Chytridiomycota</taxon>
        <taxon>Chytridiomycota incertae sedis</taxon>
        <taxon>Chytridiomycetes</taxon>
        <taxon>Chytridiales</taxon>
        <taxon>Chytriomycetaceae</taxon>
        <taxon>Physocladia</taxon>
    </lineage>
</organism>
<evidence type="ECO:0000313" key="4">
    <source>
        <dbReference type="Proteomes" id="UP001211907"/>
    </source>
</evidence>
<keyword evidence="4" id="KW-1185">Reference proteome</keyword>
<gene>
    <name evidence="3" type="ORF">HK100_009393</name>
</gene>
<sequence length="286" mass="31876">MNEFHRLPNELLANVFVHLPVYENVKFQRLNRRLCSILLNEAFARQNVTLQHALNNSQFKKAKLDAFRLLTVFGCAVAEYCFSTAQRLHLARENLRVDHVFAVLACTPNMTNVALTKCQFVTTKNSLNILQALSNLEHLQFLNLERSTIGANIPSGVSALTNLSFLVLAGTQLSGSIPNELYDCINLTTLVLSHNSLSGTISGCIKNLQKLERIFLFKNKLSGAIPAELSSLPSLVECYLQNNNFSGDIPEEFFYGRNVPVNTLNICCNPKLSFSANQASILKQKI</sequence>
<dbReference type="SUPFAM" id="SSF81383">
    <property type="entry name" value="F-box domain"/>
    <property type="match status" value="1"/>
</dbReference>
<dbReference type="Pfam" id="PF13855">
    <property type="entry name" value="LRR_8"/>
    <property type="match status" value="1"/>
</dbReference>
<dbReference type="Pfam" id="PF00646">
    <property type="entry name" value="F-box"/>
    <property type="match status" value="1"/>
</dbReference>
<dbReference type="AlphaFoldDB" id="A0AAD5SNP2"/>
<proteinExistence type="predicted"/>